<dbReference type="Proteomes" id="UP000594008">
    <property type="component" value="Chromosome"/>
</dbReference>
<accession>A0A7M2T106</accession>
<proteinExistence type="predicted"/>
<name>A0A7M2T106_STRCW</name>
<evidence type="ECO:0000313" key="2">
    <source>
        <dbReference type="Proteomes" id="UP000594008"/>
    </source>
</evidence>
<organism evidence="1 2">
    <name type="scientific">Streptomyces chromofuscus</name>
    <dbReference type="NCBI Taxonomy" id="42881"/>
    <lineage>
        <taxon>Bacteria</taxon>
        <taxon>Bacillati</taxon>
        <taxon>Actinomycetota</taxon>
        <taxon>Actinomycetes</taxon>
        <taxon>Kitasatosporales</taxon>
        <taxon>Streptomycetaceae</taxon>
        <taxon>Streptomyces</taxon>
    </lineage>
</organism>
<dbReference type="EMBL" id="CP063374">
    <property type="protein sequence ID" value="QOV42337.1"/>
    <property type="molecule type" value="Genomic_DNA"/>
</dbReference>
<evidence type="ECO:0000313" key="1">
    <source>
        <dbReference type="EMBL" id="QOV42337.1"/>
    </source>
</evidence>
<protein>
    <submittedName>
        <fullName evidence="1">Uncharacterized protein</fullName>
    </submittedName>
</protein>
<dbReference type="KEGG" id="schf:IPT68_21105"/>
<dbReference type="AlphaFoldDB" id="A0A7M2T106"/>
<gene>
    <name evidence="1" type="ORF">IPT68_21105</name>
</gene>
<reference evidence="1 2" key="1">
    <citation type="submission" date="2020-10" db="EMBL/GenBank/DDBJ databases">
        <title>Streptomyces chromofuscus complate genome analysis.</title>
        <authorList>
            <person name="Anwar N."/>
        </authorList>
    </citation>
    <scope>NUCLEOTIDE SEQUENCE [LARGE SCALE GENOMIC DNA]</scope>
    <source>
        <strain evidence="1 2">DSM 40273</strain>
    </source>
</reference>
<sequence length="48" mass="5334">MLSEPLLRSHVMNATPAGPARLRLTSQVPRGQVIESRCDPAPDEPRPW</sequence>
<keyword evidence="2" id="KW-1185">Reference proteome</keyword>
<dbReference type="RefSeq" id="WP_189701375.1">
    <property type="nucleotide sequence ID" value="NZ_BMTA01000026.1"/>
</dbReference>